<dbReference type="EMBL" id="MVHS01000032">
    <property type="protein sequence ID" value="ORA69509.1"/>
    <property type="molecule type" value="Genomic_DNA"/>
</dbReference>
<evidence type="ECO:0000313" key="2">
    <source>
        <dbReference type="Proteomes" id="UP000192801"/>
    </source>
</evidence>
<accession>A0A1X0DBD1</accession>
<protein>
    <submittedName>
        <fullName evidence="1">Uncharacterized protein</fullName>
    </submittedName>
</protein>
<dbReference type="RefSeq" id="WP_083031618.1">
    <property type="nucleotide sequence ID" value="NZ_AP022618.1"/>
</dbReference>
<dbReference type="AlphaFoldDB" id="A0A1X0DBD1"/>
<organism evidence="1 2">
    <name type="scientific">Mycolicibacterium insubricum</name>
    <dbReference type="NCBI Taxonomy" id="444597"/>
    <lineage>
        <taxon>Bacteria</taxon>
        <taxon>Bacillati</taxon>
        <taxon>Actinomycetota</taxon>
        <taxon>Actinomycetes</taxon>
        <taxon>Mycobacteriales</taxon>
        <taxon>Mycobacteriaceae</taxon>
        <taxon>Mycolicibacterium</taxon>
    </lineage>
</organism>
<sequence length="188" mass="20284">MDSDRRPRVGRRWWLIPLVAVAASLTAFVLAIAGYFTWALLNLEDAVGYQPIDEKTAARAMKNRKVGIPDGFAFVDGAAYYVFSGADSYWARYRAPGDFADAKSAVAKANPHFPALRDIPCDDHYLHSFGEHAKLSCTPTTRTAVVVAYAGDHPKPVTDKYPGASDVESLLVVDTGAGVLLLVSSAGH</sequence>
<reference evidence="1 2" key="1">
    <citation type="submission" date="2016-12" db="EMBL/GenBank/DDBJ databases">
        <title>The new phylogeny of genus Mycobacterium.</title>
        <authorList>
            <person name="Tortoli E."/>
            <person name="Trovato A."/>
            <person name="Cirillo D.M."/>
        </authorList>
    </citation>
    <scope>NUCLEOTIDE SEQUENCE [LARGE SCALE GENOMIC DNA]</scope>
    <source>
        <strain evidence="1 2">DSM 45130</strain>
    </source>
</reference>
<keyword evidence="2" id="KW-1185">Reference proteome</keyword>
<proteinExistence type="predicted"/>
<dbReference type="Proteomes" id="UP000192801">
    <property type="component" value="Unassembled WGS sequence"/>
</dbReference>
<dbReference type="OrthoDB" id="4628335at2"/>
<evidence type="ECO:0000313" key="1">
    <source>
        <dbReference type="EMBL" id="ORA69509.1"/>
    </source>
</evidence>
<name>A0A1X0DBD1_9MYCO</name>
<comment type="caution">
    <text evidence="1">The sequence shown here is derived from an EMBL/GenBank/DDBJ whole genome shotgun (WGS) entry which is preliminary data.</text>
</comment>
<gene>
    <name evidence="1" type="ORF">BST26_13580</name>
</gene>